<organism evidence="1 2">
    <name type="scientific">Streptomyces luteireticuli</name>
    <dbReference type="NCBI Taxonomy" id="173858"/>
    <lineage>
        <taxon>Bacteria</taxon>
        <taxon>Bacillati</taxon>
        <taxon>Actinomycetota</taxon>
        <taxon>Actinomycetes</taxon>
        <taxon>Kitasatosporales</taxon>
        <taxon>Streptomycetaceae</taxon>
        <taxon>Streptomyces</taxon>
    </lineage>
</organism>
<sequence length="61" mass="6637">MIPLPHSSGPPAMPTPVKGCAPCVRLDATWRTARANGDETKAQKFSGTYIKHHTTRHPGAW</sequence>
<dbReference type="Proteomes" id="UP001500879">
    <property type="component" value="Unassembled WGS sequence"/>
</dbReference>
<gene>
    <name evidence="1" type="ORF">GCM10010357_20930</name>
</gene>
<dbReference type="EMBL" id="BAAABX010000023">
    <property type="protein sequence ID" value="GAA0399759.1"/>
    <property type="molecule type" value="Genomic_DNA"/>
</dbReference>
<proteinExistence type="predicted"/>
<reference evidence="2" key="1">
    <citation type="journal article" date="2019" name="Int. J. Syst. Evol. Microbiol.">
        <title>The Global Catalogue of Microorganisms (GCM) 10K type strain sequencing project: providing services to taxonomists for standard genome sequencing and annotation.</title>
        <authorList>
            <consortium name="The Broad Institute Genomics Platform"/>
            <consortium name="The Broad Institute Genome Sequencing Center for Infectious Disease"/>
            <person name="Wu L."/>
            <person name="Ma J."/>
        </authorList>
    </citation>
    <scope>NUCLEOTIDE SEQUENCE [LARGE SCALE GENOMIC DNA]</scope>
    <source>
        <strain evidence="2">JCM 4788</strain>
    </source>
</reference>
<keyword evidence="2" id="KW-1185">Reference proteome</keyword>
<comment type="caution">
    <text evidence="1">The sequence shown here is derived from an EMBL/GenBank/DDBJ whole genome shotgun (WGS) entry which is preliminary data.</text>
</comment>
<protein>
    <submittedName>
        <fullName evidence="1">Uncharacterized protein</fullName>
    </submittedName>
</protein>
<evidence type="ECO:0000313" key="2">
    <source>
        <dbReference type="Proteomes" id="UP001500879"/>
    </source>
</evidence>
<accession>A0ABP3IEE5</accession>
<name>A0ABP3IEE5_9ACTN</name>
<dbReference type="RefSeq" id="WP_344022413.1">
    <property type="nucleotide sequence ID" value="NZ_BAAABX010000023.1"/>
</dbReference>
<evidence type="ECO:0000313" key="1">
    <source>
        <dbReference type="EMBL" id="GAA0399759.1"/>
    </source>
</evidence>